<sequence>MVNYALPLVGIVGKTNVGKSTFFSAATEVDVEISNRPFTTINPNNGIAYVRDKCPHVEFGLQGCNPRTGFCKNGTRFIPIELMDVAGLIPGAHMGRGLGNKFMDDLRKADVFLLVVDASGSTSPEGVPVKPGTFDPVEEARNILREIDLWFLRIVSSNWDKLAVSVDTSGKDPVDALTDKLSGIQVSRASIMKTLEETGLSRKKLSSWTKEELELFAFTLRRNSKPLVIVANKADIPASVDNIKRLREEFKDTPVIPASAETELALKKAAKAGVIEYMPGDSSFAIKKPEKLSDAQRKALRYIEENVMQKYGSTGVQQAIETAVYQVLGRVPVYTVEDPVRLTDKKGNVLPDVFLVDRRATIRDVAYLIHSDFARNLVGAINAKTKLRISGDSPVQHGLVVKFIVA</sequence>
<reference evidence="3" key="1">
    <citation type="journal article" date="2020" name="mSystems">
        <title>Genome- and Community-Level Interaction Insights into Carbon Utilization and Element Cycling Functions of Hydrothermarchaeota in Hydrothermal Sediment.</title>
        <authorList>
            <person name="Zhou Z."/>
            <person name="Liu Y."/>
            <person name="Xu W."/>
            <person name="Pan J."/>
            <person name="Luo Z.H."/>
            <person name="Li M."/>
        </authorList>
    </citation>
    <scope>NUCLEOTIDE SEQUENCE [LARGE SCALE GENOMIC DNA]</scope>
    <source>
        <strain evidence="3">SpSt-123</strain>
    </source>
</reference>
<dbReference type="Pfam" id="PF02824">
    <property type="entry name" value="TGS"/>
    <property type="match status" value="1"/>
</dbReference>
<dbReference type="GO" id="GO:0005525">
    <property type="term" value="F:GTP binding"/>
    <property type="evidence" value="ECO:0007669"/>
    <property type="project" value="InterPro"/>
</dbReference>
<dbReference type="PANTHER" id="PTHR23305">
    <property type="entry name" value="OBG GTPASE FAMILY"/>
    <property type="match status" value="1"/>
</dbReference>
<dbReference type="InterPro" id="IPR004095">
    <property type="entry name" value="TGS"/>
</dbReference>
<dbReference type="InterPro" id="IPR031167">
    <property type="entry name" value="G_OBG"/>
</dbReference>
<dbReference type="PROSITE" id="PS51710">
    <property type="entry name" value="G_OBG"/>
    <property type="match status" value="1"/>
</dbReference>
<dbReference type="Gene3D" id="1.10.8.470">
    <property type="match status" value="1"/>
</dbReference>
<dbReference type="Gene3D" id="3.10.20.30">
    <property type="match status" value="1"/>
</dbReference>
<dbReference type="Pfam" id="PF01926">
    <property type="entry name" value="MMR_HSR1"/>
    <property type="match status" value="1"/>
</dbReference>
<dbReference type="AlphaFoldDB" id="A0A7C1I726"/>
<dbReference type="GO" id="GO:0005737">
    <property type="term" value="C:cytoplasm"/>
    <property type="evidence" value="ECO:0007669"/>
    <property type="project" value="TreeGrafter"/>
</dbReference>
<proteinExistence type="predicted"/>
<evidence type="ECO:0000313" key="3">
    <source>
        <dbReference type="EMBL" id="HDS10309.1"/>
    </source>
</evidence>
<dbReference type="InterPro" id="IPR013646">
    <property type="entry name" value="YGR210-like_G4"/>
</dbReference>
<dbReference type="PRINTS" id="PR00326">
    <property type="entry name" value="GTP1OBG"/>
</dbReference>
<evidence type="ECO:0000256" key="1">
    <source>
        <dbReference type="ARBA" id="ARBA00022741"/>
    </source>
</evidence>
<dbReference type="SUPFAM" id="SSF52540">
    <property type="entry name" value="P-loop containing nucleoside triphosphate hydrolases"/>
    <property type="match status" value="1"/>
</dbReference>
<evidence type="ECO:0000259" key="2">
    <source>
        <dbReference type="PROSITE" id="PS51710"/>
    </source>
</evidence>
<protein>
    <submittedName>
        <fullName evidence="3">Redox-regulated ATPase YchF</fullName>
    </submittedName>
</protein>
<comment type="caution">
    <text evidence="3">The sequence shown here is derived from an EMBL/GenBank/DDBJ whole genome shotgun (WGS) entry which is preliminary data.</text>
</comment>
<feature type="domain" description="OBG-type G" evidence="2">
    <location>
        <begin position="7"/>
        <end position="278"/>
    </location>
</feature>
<dbReference type="PANTHER" id="PTHR23305:SF1">
    <property type="entry name" value="OBG-TYPE G DOMAIN-CONTAINING PROTEIN"/>
    <property type="match status" value="1"/>
</dbReference>
<gene>
    <name evidence="3" type="primary">ychF</name>
    <name evidence="3" type="ORF">ENO04_01605</name>
</gene>
<dbReference type="CDD" id="cd01899">
    <property type="entry name" value="Ygr210"/>
    <property type="match status" value="1"/>
</dbReference>
<dbReference type="SUPFAM" id="SSF81271">
    <property type="entry name" value="TGS-like"/>
    <property type="match status" value="1"/>
</dbReference>
<dbReference type="InterPro" id="IPR006073">
    <property type="entry name" value="GTP-bd"/>
</dbReference>
<keyword evidence="1" id="KW-0547">Nucleotide-binding</keyword>
<dbReference type="NCBIfam" id="NF007171">
    <property type="entry name" value="PRK09602.1"/>
    <property type="match status" value="1"/>
</dbReference>
<dbReference type="EMBL" id="DSDY01000053">
    <property type="protein sequence ID" value="HDS10309.1"/>
    <property type="molecule type" value="Genomic_DNA"/>
</dbReference>
<organism evidence="3">
    <name type="scientific">Fervidicoccus fontis</name>
    <dbReference type="NCBI Taxonomy" id="683846"/>
    <lineage>
        <taxon>Archaea</taxon>
        <taxon>Thermoproteota</taxon>
        <taxon>Thermoprotei</taxon>
        <taxon>Fervidicoccales</taxon>
        <taxon>Fervidicoccaceae</taxon>
        <taxon>Fervidicoccus</taxon>
    </lineage>
</organism>
<dbReference type="InterPro" id="IPR012675">
    <property type="entry name" value="Beta-grasp_dom_sf"/>
</dbReference>
<dbReference type="InterPro" id="IPR012676">
    <property type="entry name" value="TGS-like"/>
</dbReference>
<dbReference type="Pfam" id="PF08438">
    <property type="entry name" value="YGR210-like_G4"/>
    <property type="match status" value="1"/>
</dbReference>
<name>A0A7C1I726_9CREN</name>
<accession>A0A7C1I726</accession>
<dbReference type="Gene3D" id="3.40.50.300">
    <property type="entry name" value="P-loop containing nucleotide triphosphate hydrolases"/>
    <property type="match status" value="1"/>
</dbReference>
<dbReference type="GO" id="GO:0016887">
    <property type="term" value="F:ATP hydrolysis activity"/>
    <property type="evidence" value="ECO:0007669"/>
    <property type="project" value="TreeGrafter"/>
</dbReference>
<dbReference type="InterPro" id="IPR027417">
    <property type="entry name" value="P-loop_NTPase"/>
</dbReference>